<organism evidence="2 3">
    <name type="scientific">Macrostomum lignano</name>
    <dbReference type="NCBI Taxonomy" id="282301"/>
    <lineage>
        <taxon>Eukaryota</taxon>
        <taxon>Metazoa</taxon>
        <taxon>Spiralia</taxon>
        <taxon>Lophotrochozoa</taxon>
        <taxon>Platyhelminthes</taxon>
        <taxon>Rhabditophora</taxon>
        <taxon>Macrostomorpha</taxon>
        <taxon>Macrostomida</taxon>
        <taxon>Macrostomidae</taxon>
        <taxon>Macrostomum</taxon>
    </lineage>
</organism>
<feature type="compositionally biased region" description="Basic and acidic residues" evidence="1">
    <location>
        <begin position="612"/>
        <end position="627"/>
    </location>
</feature>
<name>A0A1I8G026_9PLAT</name>
<feature type="compositionally biased region" description="Basic and acidic residues" evidence="1">
    <location>
        <begin position="1855"/>
        <end position="1869"/>
    </location>
</feature>
<feature type="region of interest" description="Disordered" evidence="1">
    <location>
        <begin position="308"/>
        <end position="338"/>
    </location>
</feature>
<proteinExistence type="predicted"/>
<feature type="region of interest" description="Disordered" evidence="1">
    <location>
        <begin position="829"/>
        <end position="868"/>
    </location>
</feature>
<feature type="compositionally biased region" description="Basic and acidic residues" evidence="1">
    <location>
        <begin position="703"/>
        <end position="726"/>
    </location>
</feature>
<feature type="region of interest" description="Disordered" evidence="1">
    <location>
        <begin position="376"/>
        <end position="425"/>
    </location>
</feature>
<feature type="compositionally biased region" description="Low complexity" evidence="1">
    <location>
        <begin position="778"/>
        <end position="791"/>
    </location>
</feature>
<feature type="region of interest" description="Disordered" evidence="1">
    <location>
        <begin position="1850"/>
        <end position="1896"/>
    </location>
</feature>
<evidence type="ECO:0000313" key="2">
    <source>
        <dbReference type="Proteomes" id="UP000095280"/>
    </source>
</evidence>
<feature type="region of interest" description="Disordered" evidence="1">
    <location>
        <begin position="1963"/>
        <end position="1994"/>
    </location>
</feature>
<feature type="region of interest" description="Disordered" evidence="1">
    <location>
        <begin position="127"/>
        <end position="146"/>
    </location>
</feature>
<sequence>SFSQLCSGWKYSISASAEMSLRPVSCWRASGHGLDRPSCSMRLSNGFVEQLSSLYERVSELCASRIAPRLPQIPQLVVVIFGAKEVFHVVLTAVQALSWRVAADSRVVAELAGLIVTKPIGVGAQGKNCHHGDCEQQESDGPGRRAAERHRAAHGPAHWHAILSVVVLQPVVQRLEILHQCIGRDVPSAGQLLESIRPRLGPAEPQSASKPNGFVEQLSSLHERVSELCASRIAPGLPQIPQLVVVLFGAEEVFHVVLTAVQALSWRVATDCLVVVLHYSRLNLIVTAETRAIRNAKTTRQLVLPARPLPKGYRASDNSPPPGLSGGGPRCGHRHHRNSLSDTAALSCPWSLGVNKMGGNASSLLPDARSPLQLSQVKLQEDSSGEEEDLKRRTLHTRATEKKKQGTSSENLPYEEEEPATIGMGCGASKSVSVIKSQPIRPASGQAKAAGSQQQPQGGVGTPKKLPPIKSEAAGTPPAGLTVEEAVKDTHRRSTQSCWLHLYLDVSETRASNSSSLGIGDRTQMAGCMCSSIFICSTLPTPDEKSGKGGVAFSIAVDGGGAGGSGGSGGGGSSMLVKPNSDIDKILRKPLPPRLRHLEPLDSVPVMSPEQLAEKLRKAEEKRERMLEKRRHSKVTKKSKARRELLKAQDFAGNSGAATAAAGSAASVDLSASSGAGGNLESLQQKQASAEQKRLAQLAAVQEKQRLREERARAARERARLMKQEQLESELQIEKDEADDGSDTDSWLGDNDGQGRGRQRQPKNAASAPPLGHQQSQRDSSGYSSRDASSATDPAGRGGDSAAGSRVQTGKTVSTFDLSNRPLAALSAHSSCPTGLSMPKAWLKPAGKSGRSRLRASDSQSADAEDGAAVAVATETSITPRQMRDFWQQTRSEIIESALEARDVLSGRRDCWLSSRSSANSSTTSLVAAVEADVPADGDAAVESAPLSAKRRLPLLARLKQLAIFGGGSPEFRALNCECSAWSLEAQAPPGAPQRGRAAAALWRRPLSWLEGLWNESRSNDTADSSWSPKPLFVVPKSAITVMVAFALLAIGFGLAKLLNRFYRRSHLRDDRSDVSDHTRQLLSLQKSTRQGLLQRRRAKRAEMSETERLQWQMTVLSMWQRRPEEEDESDMDPHTAMLSRLRKAWLMKRNRSRQPEAGQANGQQKKQRTEEELQAEVKRLALAWLAASRAAAAVTRRNRRRSASHNAMMRRLSRAWRQHMGTIAEAEAGDSDNDSYITVADQLSARDAASAADLEAASGRRDGGYTCRLHSPSSRLTSPVGCLQREQQHLLHRLWAVRLGADEMACELESPTAHAAIECRVVDSLDADVEGGAQQASVRRIDLLFETKGSPGKPAAASQVLASVWNQTAEVDELLTSREFGRLPVSASAKYCSLDVVRHAEHNGLLRVDHQADTRRNGNQPVQLPLGALDGRGQQGEVVGVAKHAEPLLRQMPRWSSSLVVPGFFGTATMCAVVHSLGAASPKSTRFITLATSAATQGMRSASMGTSSGPSAFPPGDCWASLTTSAALTGATLKLSSAGSGVSGGSVRLSGSGGGGALTMAAKNSRSSFLRSSGVSPARFSGLRRFRPSVDGGPGHAPSGIGPSGRDSLNGVIDSRLLALQVDSCQSCLCLAGWSPAQAELLQIFPRCLNRGVVLPDRLPTLSRLHHRDCLLRGGSDCSAHFRILGTSTLVAQRGVKGASKATLRIGGSERAVVAPRWPLRRTVERIAKVEVADEEPVIGPQSQRRDGAAVDGATTLTETHEHVVELCLSPGCVPATRVPSPPLAAHEGCETAQWLAEAGVGRHHVLPLQEVLQCLGVVVPAWRHEQRPLGPTQDCVQVSEGDRWRVAGARTRRTGEHSDRVAGRRSEATGGQGDAATALLQPRPDQRSNSSTASLVRRSIVEGPPGAQVLTMKSRVGLDRPAAQVSAAVQRPDPKHALWYGWGSMQLSLTVPGATRRIRVDPRGSRRSRPRRFLTPALNTPTGAPLPSLGPAAFGRRSKATFTDGTPSLSCSWVLNLLPLIGPNESPMAELLLENPDTLS</sequence>
<protein>
    <submittedName>
        <fullName evidence="3">AAA domain-containing protein</fullName>
    </submittedName>
</protein>
<accession>A0A1I8G026</accession>
<feature type="region of interest" description="Disordered" evidence="1">
    <location>
        <begin position="606"/>
        <end position="642"/>
    </location>
</feature>
<feature type="compositionally biased region" description="Low complexity" evidence="1">
    <location>
        <begin position="442"/>
        <end position="457"/>
    </location>
</feature>
<feature type="region of interest" description="Disordered" evidence="1">
    <location>
        <begin position="1151"/>
        <end position="1172"/>
    </location>
</feature>
<keyword evidence="2" id="KW-1185">Reference proteome</keyword>
<feature type="region of interest" description="Disordered" evidence="1">
    <location>
        <begin position="668"/>
        <end position="809"/>
    </location>
</feature>
<feature type="region of interest" description="Disordered" evidence="1">
    <location>
        <begin position="1586"/>
        <end position="1606"/>
    </location>
</feature>
<feature type="compositionally biased region" description="Basic residues" evidence="1">
    <location>
        <begin position="628"/>
        <end position="641"/>
    </location>
</feature>
<evidence type="ECO:0000313" key="3">
    <source>
        <dbReference type="WBParaSite" id="maker-uti_cns_0000425-snap-gene-0.2-mRNA-1"/>
    </source>
</evidence>
<dbReference type="Proteomes" id="UP000095280">
    <property type="component" value="Unplaced"/>
</dbReference>
<feature type="region of interest" description="Disordered" evidence="1">
    <location>
        <begin position="441"/>
        <end position="479"/>
    </location>
</feature>
<evidence type="ECO:0000256" key="1">
    <source>
        <dbReference type="SAM" id="MobiDB-lite"/>
    </source>
</evidence>
<feature type="compositionally biased region" description="Polar residues" evidence="1">
    <location>
        <begin position="681"/>
        <end position="690"/>
    </location>
</feature>
<reference evidence="3" key="1">
    <citation type="submission" date="2016-11" db="UniProtKB">
        <authorList>
            <consortium name="WormBaseParasite"/>
        </authorList>
    </citation>
    <scope>IDENTIFICATION</scope>
</reference>
<dbReference type="WBParaSite" id="maker-uti_cns_0000425-snap-gene-0.2-mRNA-1">
    <property type="protein sequence ID" value="maker-uti_cns_0000425-snap-gene-0.2-mRNA-1"/>
    <property type="gene ID" value="maker-uti_cns_0000425-snap-gene-0.2"/>
</dbReference>